<dbReference type="Proteomes" id="UP001304671">
    <property type="component" value="Unassembled WGS sequence"/>
</dbReference>
<feature type="chain" id="PRO_5046551571" evidence="1">
    <location>
        <begin position="21"/>
        <end position="189"/>
    </location>
</feature>
<dbReference type="InterPro" id="IPR007372">
    <property type="entry name" value="Lipid/polyisoprenoid-bd_YceI"/>
</dbReference>
<organism evidence="3 4">
    <name type="scientific">Arcicella aquatica</name>
    <dbReference type="NCBI Taxonomy" id="217141"/>
    <lineage>
        <taxon>Bacteria</taxon>
        <taxon>Pseudomonadati</taxon>
        <taxon>Bacteroidota</taxon>
        <taxon>Cytophagia</taxon>
        <taxon>Cytophagales</taxon>
        <taxon>Flectobacillaceae</taxon>
        <taxon>Arcicella</taxon>
    </lineage>
</organism>
<evidence type="ECO:0000313" key="4">
    <source>
        <dbReference type="Proteomes" id="UP001304671"/>
    </source>
</evidence>
<dbReference type="PANTHER" id="PTHR34406">
    <property type="entry name" value="PROTEIN YCEI"/>
    <property type="match status" value="1"/>
</dbReference>
<gene>
    <name evidence="3" type="ORF">VB264_24615</name>
</gene>
<keyword evidence="4" id="KW-1185">Reference proteome</keyword>
<evidence type="ECO:0000259" key="2">
    <source>
        <dbReference type="SMART" id="SM00867"/>
    </source>
</evidence>
<dbReference type="InterPro" id="IPR036761">
    <property type="entry name" value="TTHA0802/YceI-like_sf"/>
</dbReference>
<evidence type="ECO:0000256" key="1">
    <source>
        <dbReference type="SAM" id="SignalP"/>
    </source>
</evidence>
<proteinExistence type="predicted"/>
<dbReference type="RefSeq" id="WP_323254022.1">
    <property type="nucleotide sequence ID" value="NZ_JAYFUL010000083.1"/>
</dbReference>
<sequence length="189" mass="20628">MKKIAILITTLVVSVSSSFAQKWNVDKAHSKVGFTVTHLMLSEVDGNFKTFDATITSSKEDFTDAIFEFSADVSSVDTDNEMRDGHLKKADMFDAEKFPKISFKSTSISKVDAKKYKLVGELTLKGVTKPVTFDLTLNGVGKNMRTQKPIAGFKLTGTIKRTDFGVGGMPGAVVSEDIEIRAVGEFGKE</sequence>
<dbReference type="PANTHER" id="PTHR34406:SF1">
    <property type="entry name" value="PROTEIN YCEI"/>
    <property type="match status" value="1"/>
</dbReference>
<name>A0ABU5QWG9_9BACT</name>
<evidence type="ECO:0000313" key="3">
    <source>
        <dbReference type="EMBL" id="MEA5261004.1"/>
    </source>
</evidence>
<feature type="domain" description="Lipid/polyisoprenoid-binding YceI-like" evidence="2">
    <location>
        <begin position="22"/>
        <end position="187"/>
    </location>
</feature>
<dbReference type="Gene3D" id="2.40.128.110">
    <property type="entry name" value="Lipid/polyisoprenoid-binding, YceI-like"/>
    <property type="match status" value="1"/>
</dbReference>
<dbReference type="SUPFAM" id="SSF101874">
    <property type="entry name" value="YceI-like"/>
    <property type="match status" value="1"/>
</dbReference>
<reference evidence="3 4" key="1">
    <citation type="submission" date="2023-12" db="EMBL/GenBank/DDBJ databases">
        <title>Novel species of the genus Arcicella isolated from rivers.</title>
        <authorList>
            <person name="Lu H."/>
        </authorList>
    </citation>
    <scope>NUCLEOTIDE SEQUENCE [LARGE SCALE GENOMIC DNA]</scope>
    <source>
        <strain evidence="3 4">LMG 21963</strain>
    </source>
</reference>
<dbReference type="EMBL" id="JAYFUL010000083">
    <property type="protein sequence ID" value="MEA5261004.1"/>
    <property type="molecule type" value="Genomic_DNA"/>
</dbReference>
<comment type="caution">
    <text evidence="3">The sequence shown here is derived from an EMBL/GenBank/DDBJ whole genome shotgun (WGS) entry which is preliminary data.</text>
</comment>
<dbReference type="Pfam" id="PF04264">
    <property type="entry name" value="YceI"/>
    <property type="match status" value="1"/>
</dbReference>
<keyword evidence="1" id="KW-0732">Signal</keyword>
<accession>A0ABU5QWG9</accession>
<dbReference type="SMART" id="SM00867">
    <property type="entry name" value="YceI"/>
    <property type="match status" value="1"/>
</dbReference>
<feature type="signal peptide" evidence="1">
    <location>
        <begin position="1"/>
        <end position="20"/>
    </location>
</feature>
<protein>
    <submittedName>
        <fullName evidence="3">YceI family protein</fullName>
    </submittedName>
</protein>